<gene>
    <name evidence="1" type="ORF">FPZ45_08385</name>
</gene>
<dbReference type="RefSeq" id="WP_144700216.1">
    <property type="nucleotide sequence ID" value="NZ_VNJJ01000004.1"/>
</dbReference>
<reference evidence="1 2" key="1">
    <citation type="submission" date="2019-07" db="EMBL/GenBank/DDBJ databases">
        <authorList>
            <person name="Kim J."/>
        </authorList>
    </citation>
    <scope>NUCLEOTIDE SEQUENCE [LARGE SCALE GENOMIC DNA]</scope>
    <source>
        <strain evidence="1 2">G13</strain>
    </source>
</reference>
<sequence length="115" mass="13360">MLGVSDWIKEAHPQPDVMGFPAATLTSITFHKQINRNTLTERNILILDGNNGGRLISSRFLYRYEADTKTLIIYLKEDSDRLDSNHMIEIIMTGRISDVRNRKMEVPYHLRITTR</sequence>
<dbReference type="Proteomes" id="UP000316330">
    <property type="component" value="Unassembled WGS sequence"/>
</dbReference>
<protein>
    <recommendedName>
        <fullName evidence="3">SbsA Ig-like domain-containing protein</fullName>
    </recommendedName>
</protein>
<dbReference type="OrthoDB" id="2678990at2"/>
<name>A0A559JMQ6_9BACL</name>
<keyword evidence="2" id="KW-1185">Reference proteome</keyword>
<evidence type="ECO:0000313" key="2">
    <source>
        <dbReference type="Proteomes" id="UP000316330"/>
    </source>
</evidence>
<proteinExistence type="predicted"/>
<organism evidence="1 2">
    <name type="scientific">Cohnella terricola</name>
    <dbReference type="NCBI Taxonomy" id="1289167"/>
    <lineage>
        <taxon>Bacteria</taxon>
        <taxon>Bacillati</taxon>
        <taxon>Bacillota</taxon>
        <taxon>Bacilli</taxon>
        <taxon>Bacillales</taxon>
        <taxon>Paenibacillaceae</taxon>
        <taxon>Cohnella</taxon>
    </lineage>
</organism>
<dbReference type="AlphaFoldDB" id="A0A559JMQ6"/>
<dbReference type="EMBL" id="VNJJ01000004">
    <property type="protein sequence ID" value="TVY01161.1"/>
    <property type="molecule type" value="Genomic_DNA"/>
</dbReference>
<comment type="caution">
    <text evidence="1">The sequence shown here is derived from an EMBL/GenBank/DDBJ whole genome shotgun (WGS) entry which is preliminary data.</text>
</comment>
<accession>A0A559JMQ6</accession>
<evidence type="ECO:0008006" key="3">
    <source>
        <dbReference type="Google" id="ProtNLM"/>
    </source>
</evidence>
<evidence type="ECO:0000313" key="1">
    <source>
        <dbReference type="EMBL" id="TVY01161.1"/>
    </source>
</evidence>